<sequence length="141" mass="14787">MKRALLLAAAIAAPATAATVELTVQAGQWVQVFANDVERATGRSVRVDTASVAAGGLGRQFRQASVLLRAQGPYPYGTTIYALRSVNCAAGQQATHQWSAVAPSGAVLGGQAYASPPVQKIHWDSQDGKVLKFICQGILPR</sequence>
<feature type="signal peptide" evidence="1">
    <location>
        <begin position="1"/>
        <end position="17"/>
    </location>
</feature>
<evidence type="ECO:0000313" key="3">
    <source>
        <dbReference type="Proteomes" id="UP001202281"/>
    </source>
</evidence>
<dbReference type="Proteomes" id="UP001202281">
    <property type="component" value="Unassembled WGS sequence"/>
</dbReference>
<gene>
    <name evidence="2" type="ORF">MTR66_18925</name>
</gene>
<reference evidence="2 3" key="1">
    <citation type="submission" date="2022-04" db="EMBL/GenBank/DDBJ databases">
        <title>Identification of a novel bacterium isolated from mangrove sediments.</title>
        <authorList>
            <person name="Pan X."/>
        </authorList>
    </citation>
    <scope>NUCLEOTIDE SEQUENCE [LARGE SCALE GENOMIC DNA]</scope>
    <source>
        <strain evidence="2 3">B2638</strain>
    </source>
</reference>
<accession>A0ABT0BUX5</accession>
<protein>
    <submittedName>
        <fullName evidence="2">Uncharacterized protein</fullName>
    </submittedName>
</protein>
<dbReference type="RefSeq" id="WP_243923862.1">
    <property type="nucleotide sequence ID" value="NZ_JALHLG010000051.1"/>
</dbReference>
<evidence type="ECO:0000313" key="2">
    <source>
        <dbReference type="EMBL" id="MCJ2188877.1"/>
    </source>
</evidence>
<feature type="chain" id="PRO_5046939143" evidence="1">
    <location>
        <begin position="18"/>
        <end position="141"/>
    </location>
</feature>
<name>A0ABT0BUX5_9SPHN</name>
<dbReference type="EMBL" id="JALHLG010000051">
    <property type="protein sequence ID" value="MCJ2188877.1"/>
    <property type="molecule type" value="Genomic_DNA"/>
</dbReference>
<organism evidence="2 3">
    <name type="scientific">Novosphingobium beihaiensis</name>
    <dbReference type="NCBI Taxonomy" id="2930389"/>
    <lineage>
        <taxon>Bacteria</taxon>
        <taxon>Pseudomonadati</taxon>
        <taxon>Pseudomonadota</taxon>
        <taxon>Alphaproteobacteria</taxon>
        <taxon>Sphingomonadales</taxon>
        <taxon>Sphingomonadaceae</taxon>
        <taxon>Novosphingobium</taxon>
    </lineage>
</organism>
<keyword evidence="3" id="KW-1185">Reference proteome</keyword>
<evidence type="ECO:0000256" key="1">
    <source>
        <dbReference type="SAM" id="SignalP"/>
    </source>
</evidence>
<comment type="caution">
    <text evidence="2">The sequence shown here is derived from an EMBL/GenBank/DDBJ whole genome shotgun (WGS) entry which is preliminary data.</text>
</comment>
<proteinExistence type="predicted"/>
<keyword evidence="1" id="KW-0732">Signal</keyword>